<feature type="transmembrane region" description="Helical" evidence="8">
    <location>
        <begin position="95"/>
        <end position="114"/>
    </location>
</feature>
<dbReference type="STRING" id="1802056.A2954_00825"/>
<gene>
    <name evidence="9" type="ORF">A2954_00825</name>
</gene>
<dbReference type="Pfam" id="PF09594">
    <property type="entry name" value="GT87"/>
    <property type="match status" value="1"/>
</dbReference>
<comment type="similarity">
    <text evidence="7">Belongs to the glycosyltransferase 87 family.</text>
</comment>
<evidence type="ECO:0000256" key="3">
    <source>
        <dbReference type="ARBA" id="ARBA00022679"/>
    </source>
</evidence>
<feature type="transmembrane region" description="Helical" evidence="8">
    <location>
        <begin position="267"/>
        <end position="285"/>
    </location>
</feature>
<reference evidence="9 10" key="1">
    <citation type="journal article" date="2016" name="Nat. Commun.">
        <title>Thousands of microbial genomes shed light on interconnected biogeochemical processes in an aquifer system.</title>
        <authorList>
            <person name="Anantharaman K."/>
            <person name="Brown C.T."/>
            <person name="Hug L.A."/>
            <person name="Sharon I."/>
            <person name="Castelle C.J."/>
            <person name="Probst A.J."/>
            <person name="Thomas B.C."/>
            <person name="Singh A."/>
            <person name="Wilkins M.J."/>
            <person name="Karaoz U."/>
            <person name="Brodie E.L."/>
            <person name="Williams K.H."/>
            <person name="Hubbard S.S."/>
            <person name="Banfield J.F."/>
        </authorList>
    </citation>
    <scope>NUCLEOTIDE SEQUENCE [LARGE SCALE GENOMIC DNA]</scope>
</reference>
<organism evidence="9 10">
    <name type="scientific">Candidatus Roizmanbacteria bacterium RIFCSPLOWO2_01_FULL_37_12</name>
    <dbReference type="NCBI Taxonomy" id="1802056"/>
    <lineage>
        <taxon>Bacteria</taxon>
        <taxon>Candidatus Roizmaniibacteriota</taxon>
    </lineage>
</organism>
<evidence type="ECO:0000256" key="6">
    <source>
        <dbReference type="ARBA" id="ARBA00023136"/>
    </source>
</evidence>
<feature type="transmembrane region" description="Helical" evidence="8">
    <location>
        <begin position="69"/>
        <end position="89"/>
    </location>
</feature>
<keyword evidence="6 8" id="KW-0472">Membrane</keyword>
<proteinExistence type="inferred from homology"/>
<dbReference type="AlphaFoldDB" id="A0A1F7IDT6"/>
<accession>A0A1F7IDT6</accession>
<dbReference type="Proteomes" id="UP000177698">
    <property type="component" value="Unassembled WGS sequence"/>
</dbReference>
<keyword evidence="2" id="KW-1003">Cell membrane</keyword>
<feature type="transmembrane region" description="Helical" evidence="8">
    <location>
        <begin position="291"/>
        <end position="324"/>
    </location>
</feature>
<evidence type="ECO:0008006" key="11">
    <source>
        <dbReference type="Google" id="ProtNLM"/>
    </source>
</evidence>
<feature type="transmembrane region" description="Helical" evidence="8">
    <location>
        <begin position="126"/>
        <end position="159"/>
    </location>
</feature>
<evidence type="ECO:0000256" key="4">
    <source>
        <dbReference type="ARBA" id="ARBA00022692"/>
    </source>
</evidence>
<name>A0A1F7IDT6_9BACT</name>
<feature type="transmembrane region" description="Helical" evidence="8">
    <location>
        <begin position="6"/>
        <end position="23"/>
    </location>
</feature>
<keyword evidence="3" id="KW-0808">Transferase</keyword>
<evidence type="ECO:0000256" key="7">
    <source>
        <dbReference type="ARBA" id="ARBA00024033"/>
    </source>
</evidence>
<keyword evidence="5 8" id="KW-1133">Transmembrane helix</keyword>
<comment type="caution">
    <text evidence="9">The sequence shown here is derived from an EMBL/GenBank/DDBJ whole genome shotgun (WGS) entry which is preliminary data.</text>
</comment>
<feature type="transmembrane region" description="Helical" evidence="8">
    <location>
        <begin position="344"/>
        <end position="377"/>
    </location>
</feature>
<dbReference type="GO" id="GO:0016758">
    <property type="term" value="F:hexosyltransferase activity"/>
    <property type="evidence" value="ECO:0007669"/>
    <property type="project" value="InterPro"/>
</dbReference>
<dbReference type="GO" id="GO:0005886">
    <property type="term" value="C:plasma membrane"/>
    <property type="evidence" value="ECO:0007669"/>
    <property type="project" value="UniProtKB-SubCell"/>
</dbReference>
<evidence type="ECO:0000256" key="2">
    <source>
        <dbReference type="ARBA" id="ARBA00022475"/>
    </source>
</evidence>
<comment type="subcellular location">
    <subcellularLocation>
        <location evidence="1">Cell membrane</location>
        <topology evidence="1">Multi-pass membrane protein</topology>
    </subcellularLocation>
</comment>
<feature type="transmembrane region" description="Helical" evidence="8">
    <location>
        <begin position="165"/>
        <end position="192"/>
    </location>
</feature>
<evidence type="ECO:0000256" key="8">
    <source>
        <dbReference type="SAM" id="Phobius"/>
    </source>
</evidence>
<evidence type="ECO:0000256" key="5">
    <source>
        <dbReference type="ARBA" id="ARBA00022989"/>
    </source>
</evidence>
<dbReference type="InterPro" id="IPR018584">
    <property type="entry name" value="GT87"/>
</dbReference>
<evidence type="ECO:0000313" key="10">
    <source>
        <dbReference type="Proteomes" id="UP000177698"/>
    </source>
</evidence>
<evidence type="ECO:0000256" key="1">
    <source>
        <dbReference type="ARBA" id="ARBA00004651"/>
    </source>
</evidence>
<keyword evidence="4 8" id="KW-0812">Transmembrane</keyword>
<feature type="transmembrane region" description="Helical" evidence="8">
    <location>
        <begin position="199"/>
        <end position="217"/>
    </location>
</feature>
<sequence>MSTHNIYLIAIILGLFISVSFFSEDFNLGSDFISYYTGASLLKNRQGNRLYHIEEQKSFQKKFPKYSDLILLPFKAVPFVALFFLPLSYLRLENAYLIFAYLNISVLFLIYLIAKKVFIHITGERLFLILIFLSPALFLALLNAQTSIFLTLVMLLIYISLKKRSWLMVGILSGFILIKVQLITLIPFLFLLSKNKKKFLLGLILSLTLLFLVSLHAVGLSELLRYPDFILKTENEAYGSIIGDSFSLSSLFSPLVKIGLINMRQIFLGNVFFYMLALFLFNIQLKRHNLSWLFILSSILAILFSMHTLAYDLSILTVSIFILLDQYFQLKNKMRKNTLEIAKLLFGLVFFLIIPIIFGVHFNFGPLVLLVVIFTLLKNPLPNYVQ</sequence>
<dbReference type="EMBL" id="MGAG01000011">
    <property type="protein sequence ID" value="OGK41530.1"/>
    <property type="molecule type" value="Genomic_DNA"/>
</dbReference>
<evidence type="ECO:0000313" key="9">
    <source>
        <dbReference type="EMBL" id="OGK41530.1"/>
    </source>
</evidence>
<protein>
    <recommendedName>
        <fullName evidence="11">Glycosyltransferase RgtA/B/C/D-like domain-containing protein</fullName>
    </recommendedName>
</protein>